<feature type="domain" description="DUF6697" evidence="3">
    <location>
        <begin position="384"/>
        <end position="550"/>
    </location>
</feature>
<organism evidence="4 5">
    <name type="scientific">Coprinellus micaceus</name>
    <name type="common">Glistening ink-cap mushroom</name>
    <name type="synonym">Coprinus micaceus</name>
    <dbReference type="NCBI Taxonomy" id="71717"/>
    <lineage>
        <taxon>Eukaryota</taxon>
        <taxon>Fungi</taxon>
        <taxon>Dikarya</taxon>
        <taxon>Basidiomycota</taxon>
        <taxon>Agaricomycotina</taxon>
        <taxon>Agaricomycetes</taxon>
        <taxon>Agaricomycetidae</taxon>
        <taxon>Agaricales</taxon>
        <taxon>Agaricineae</taxon>
        <taxon>Psathyrellaceae</taxon>
        <taxon>Coprinellus</taxon>
    </lineage>
</organism>
<proteinExistence type="predicted"/>
<evidence type="ECO:0000313" key="5">
    <source>
        <dbReference type="Proteomes" id="UP000298030"/>
    </source>
</evidence>
<evidence type="ECO:0000313" key="4">
    <source>
        <dbReference type="EMBL" id="TEB39262.1"/>
    </source>
</evidence>
<accession>A0A4Y7U0E5</accession>
<protein>
    <recommendedName>
        <fullName evidence="3">DUF6697 domain-containing protein</fullName>
    </recommendedName>
</protein>
<keyword evidence="1" id="KW-0175">Coiled coil</keyword>
<sequence>MSDNDEDGFLTQVLQKLTTAKLDVTRLTKELRVAVGERDKLRNELEQARNQRNRATNANEEPNITAGCPQRRTVPCHASTVGTPSTVPYDENRTVDLQKLSELELGLTQAQSSYERIAKQLEDNQAMIQDLMNNNRVLQDERNTVKSQRDASQAALRTTEDDLRQARLENEKLRERIRALTRQPSLGSGQGPTVPVKVEQVNEGAYQLKIASLEHEAPRRTCWLAEEKHDVQSELDIVRSKLDKIKQSKSALHDQLKGLGELQARTRSASISSRAPSTRTTRSQAATATSPQSTLSSLFFGSSGSPTGPSSRLRTIPSTISNLTVIDLTKTEDKTPEDDVPTPRPADYAPAEEGVPASRRSHVAAFPVVNVNSDIGLGEGENAFSRDFMTTALGGSIQPLVVRVAKQSTLAKKRDVNAYLCPGLDHNPWCPSIPGRHGYIFVGLGREKDTFLEPEEHNVFVGLKKKGKDTRRFKYLGKYRAVRVQPLTKEEWAGLPEPIRKTYAKTTKDKTKDTRSADDVAKAYDSGELTVPCVQLQCIDFDYELYKAMVVENAKQKLKGKSSLISSGSNKRACEYDADDDSSRKRRNR</sequence>
<reference evidence="4 5" key="1">
    <citation type="journal article" date="2019" name="Nat. Ecol. Evol.">
        <title>Megaphylogeny resolves global patterns of mushroom evolution.</title>
        <authorList>
            <person name="Varga T."/>
            <person name="Krizsan K."/>
            <person name="Foldi C."/>
            <person name="Dima B."/>
            <person name="Sanchez-Garcia M."/>
            <person name="Sanchez-Ramirez S."/>
            <person name="Szollosi G.J."/>
            <person name="Szarkandi J.G."/>
            <person name="Papp V."/>
            <person name="Albert L."/>
            <person name="Andreopoulos W."/>
            <person name="Angelini C."/>
            <person name="Antonin V."/>
            <person name="Barry K.W."/>
            <person name="Bougher N.L."/>
            <person name="Buchanan P."/>
            <person name="Buyck B."/>
            <person name="Bense V."/>
            <person name="Catcheside P."/>
            <person name="Chovatia M."/>
            <person name="Cooper J."/>
            <person name="Damon W."/>
            <person name="Desjardin D."/>
            <person name="Finy P."/>
            <person name="Geml J."/>
            <person name="Haridas S."/>
            <person name="Hughes K."/>
            <person name="Justo A."/>
            <person name="Karasinski D."/>
            <person name="Kautmanova I."/>
            <person name="Kiss B."/>
            <person name="Kocsube S."/>
            <person name="Kotiranta H."/>
            <person name="LaButti K.M."/>
            <person name="Lechner B.E."/>
            <person name="Liimatainen K."/>
            <person name="Lipzen A."/>
            <person name="Lukacs Z."/>
            <person name="Mihaltcheva S."/>
            <person name="Morgado L.N."/>
            <person name="Niskanen T."/>
            <person name="Noordeloos M.E."/>
            <person name="Ohm R.A."/>
            <person name="Ortiz-Santana B."/>
            <person name="Ovrebo C."/>
            <person name="Racz N."/>
            <person name="Riley R."/>
            <person name="Savchenko A."/>
            <person name="Shiryaev A."/>
            <person name="Soop K."/>
            <person name="Spirin V."/>
            <person name="Szebenyi C."/>
            <person name="Tomsovsky M."/>
            <person name="Tulloss R.E."/>
            <person name="Uehling J."/>
            <person name="Grigoriev I.V."/>
            <person name="Vagvolgyi C."/>
            <person name="Papp T."/>
            <person name="Martin F.M."/>
            <person name="Miettinen O."/>
            <person name="Hibbett D.S."/>
            <person name="Nagy L.G."/>
        </authorList>
    </citation>
    <scope>NUCLEOTIDE SEQUENCE [LARGE SCALE GENOMIC DNA]</scope>
    <source>
        <strain evidence="4 5">FP101781</strain>
    </source>
</reference>
<feature type="compositionally biased region" description="Low complexity" evidence="2">
    <location>
        <begin position="50"/>
        <end position="61"/>
    </location>
</feature>
<feature type="region of interest" description="Disordered" evidence="2">
    <location>
        <begin position="561"/>
        <end position="589"/>
    </location>
</feature>
<evidence type="ECO:0000256" key="1">
    <source>
        <dbReference type="SAM" id="Coils"/>
    </source>
</evidence>
<feature type="region of interest" description="Disordered" evidence="2">
    <location>
        <begin position="48"/>
        <end position="71"/>
    </location>
</feature>
<evidence type="ECO:0000256" key="2">
    <source>
        <dbReference type="SAM" id="MobiDB-lite"/>
    </source>
</evidence>
<dbReference type="InterPro" id="IPR046520">
    <property type="entry name" value="DUF6697"/>
</dbReference>
<dbReference type="EMBL" id="QPFP01000002">
    <property type="protein sequence ID" value="TEB39262.1"/>
    <property type="molecule type" value="Genomic_DNA"/>
</dbReference>
<dbReference type="Pfam" id="PF20411">
    <property type="entry name" value="DUF6697"/>
    <property type="match status" value="1"/>
</dbReference>
<feature type="compositionally biased region" description="Low complexity" evidence="2">
    <location>
        <begin position="561"/>
        <end position="571"/>
    </location>
</feature>
<name>A0A4Y7U0E5_COPMI</name>
<feature type="region of interest" description="Disordered" evidence="2">
    <location>
        <begin position="263"/>
        <end position="356"/>
    </location>
</feature>
<feature type="coiled-coil region" evidence="1">
    <location>
        <begin position="114"/>
        <end position="183"/>
    </location>
</feature>
<dbReference type="OrthoDB" id="2757553at2759"/>
<evidence type="ECO:0000259" key="3">
    <source>
        <dbReference type="Pfam" id="PF20411"/>
    </source>
</evidence>
<feature type="compositionally biased region" description="Polar residues" evidence="2">
    <location>
        <begin position="312"/>
        <end position="324"/>
    </location>
</feature>
<dbReference type="Proteomes" id="UP000298030">
    <property type="component" value="Unassembled WGS sequence"/>
</dbReference>
<comment type="caution">
    <text evidence="4">The sequence shown here is derived from an EMBL/GenBank/DDBJ whole genome shotgun (WGS) entry which is preliminary data.</text>
</comment>
<keyword evidence="5" id="KW-1185">Reference proteome</keyword>
<dbReference type="AlphaFoldDB" id="A0A4Y7U0E5"/>
<dbReference type="STRING" id="71717.A0A4Y7U0E5"/>
<gene>
    <name evidence="4" type="ORF">FA13DRAFT_1725238</name>
</gene>
<feature type="compositionally biased region" description="Low complexity" evidence="2">
    <location>
        <begin position="265"/>
        <end position="311"/>
    </location>
</feature>